<evidence type="ECO:0000256" key="1">
    <source>
        <dbReference type="SAM" id="Phobius"/>
    </source>
</evidence>
<feature type="transmembrane region" description="Helical" evidence="1">
    <location>
        <begin position="636"/>
        <end position="653"/>
    </location>
</feature>
<feature type="transmembrane region" description="Helical" evidence="1">
    <location>
        <begin position="425"/>
        <end position="450"/>
    </location>
</feature>
<comment type="caution">
    <text evidence="2">The sequence shown here is derived from an EMBL/GenBank/DDBJ whole genome shotgun (WGS) entry which is preliminary data.</text>
</comment>
<reference evidence="3" key="1">
    <citation type="journal article" date="2019" name="Int. J. Syst. Evol. Microbiol.">
        <title>The Global Catalogue of Microorganisms (GCM) 10K type strain sequencing project: providing services to taxonomists for standard genome sequencing and annotation.</title>
        <authorList>
            <consortium name="The Broad Institute Genomics Platform"/>
            <consortium name="The Broad Institute Genome Sequencing Center for Infectious Disease"/>
            <person name="Wu L."/>
            <person name="Ma J."/>
        </authorList>
    </citation>
    <scope>NUCLEOTIDE SEQUENCE [LARGE SCALE GENOMIC DNA]</scope>
    <source>
        <strain evidence="3">JCM 16953</strain>
    </source>
</reference>
<feature type="transmembrane region" description="Helical" evidence="1">
    <location>
        <begin position="133"/>
        <end position="150"/>
    </location>
</feature>
<keyword evidence="1" id="KW-0472">Membrane</keyword>
<feature type="transmembrane region" description="Helical" evidence="1">
    <location>
        <begin position="189"/>
        <end position="211"/>
    </location>
</feature>
<keyword evidence="1" id="KW-0812">Transmembrane</keyword>
<feature type="transmembrane region" description="Helical" evidence="1">
    <location>
        <begin position="462"/>
        <end position="480"/>
    </location>
</feature>
<feature type="transmembrane region" description="Helical" evidence="1">
    <location>
        <begin position="710"/>
        <end position="731"/>
    </location>
</feature>
<gene>
    <name evidence="2" type="ORF">GCM10022242_39990</name>
</gene>
<feature type="transmembrane region" description="Helical" evidence="1">
    <location>
        <begin position="162"/>
        <end position="183"/>
    </location>
</feature>
<feature type="transmembrane region" description="Helical" evidence="1">
    <location>
        <begin position="513"/>
        <end position="531"/>
    </location>
</feature>
<feature type="transmembrane region" description="Helical" evidence="1">
    <location>
        <begin position="304"/>
        <end position="323"/>
    </location>
</feature>
<feature type="transmembrane region" description="Helical" evidence="1">
    <location>
        <begin position="486"/>
        <end position="506"/>
    </location>
</feature>
<proteinExistence type="predicted"/>
<feature type="transmembrane region" description="Helical" evidence="1">
    <location>
        <begin position="103"/>
        <end position="127"/>
    </location>
</feature>
<evidence type="ECO:0008006" key="4">
    <source>
        <dbReference type="Google" id="ProtNLM"/>
    </source>
</evidence>
<organism evidence="2 3">
    <name type="scientific">Nocardioides panacisoli</name>
    <dbReference type="NCBI Taxonomy" id="627624"/>
    <lineage>
        <taxon>Bacteria</taxon>
        <taxon>Bacillati</taxon>
        <taxon>Actinomycetota</taxon>
        <taxon>Actinomycetes</taxon>
        <taxon>Propionibacteriales</taxon>
        <taxon>Nocardioidaceae</taxon>
        <taxon>Nocardioides</taxon>
    </lineage>
</organism>
<name>A0ABP7J5R3_9ACTN</name>
<feature type="transmembrane region" description="Helical" evidence="1">
    <location>
        <begin position="267"/>
        <end position="292"/>
    </location>
</feature>
<feature type="transmembrane region" description="Helical" evidence="1">
    <location>
        <begin position="562"/>
        <end position="582"/>
    </location>
</feature>
<evidence type="ECO:0000313" key="3">
    <source>
        <dbReference type="Proteomes" id="UP001501821"/>
    </source>
</evidence>
<evidence type="ECO:0000313" key="2">
    <source>
        <dbReference type="EMBL" id="GAA3834989.1"/>
    </source>
</evidence>
<feature type="transmembrane region" description="Helical" evidence="1">
    <location>
        <begin position="537"/>
        <end position="555"/>
    </location>
</feature>
<dbReference type="NCBIfam" id="NF047321">
    <property type="entry name" value="SCO7613_CTERM"/>
    <property type="match status" value="1"/>
</dbReference>
<dbReference type="Proteomes" id="UP001501821">
    <property type="component" value="Unassembled WGS sequence"/>
</dbReference>
<feature type="transmembrane region" description="Helical" evidence="1">
    <location>
        <begin position="328"/>
        <end position="346"/>
    </location>
</feature>
<dbReference type="InterPro" id="IPR058062">
    <property type="entry name" value="SCO7613_C"/>
</dbReference>
<dbReference type="EMBL" id="BAABAH010000021">
    <property type="protein sequence ID" value="GAA3834989.1"/>
    <property type="molecule type" value="Genomic_DNA"/>
</dbReference>
<feature type="transmembrane region" description="Helical" evidence="1">
    <location>
        <begin position="244"/>
        <end position="260"/>
    </location>
</feature>
<feature type="transmembrane region" description="Helical" evidence="1">
    <location>
        <begin position="218"/>
        <end position="238"/>
    </location>
</feature>
<sequence length="822" mass="82502">MRYADPALCPDCRSDLTRGVDACPTCGLVLRHPLAVELFGTLHHADDLVAALRVASTTPAGPVPAQAAAPAPSAAPPGLPVVPPLPPLPPVRSGIGFGWVPKILLGLGALFLLVAAITFLAVAWSHLGVGGRTAVLLAFTGAAGAAALLLHRFDLRVAGESLIVVALGLLGLDVVGAGTAGWFGHHSNATIATATGIVLFAAGTATGLLRVAGRPRLVAPQVIAGIGLATADLGSLGITSHGLLASHTWVLLGGAAAVLARRTGLPALAWSTAGAAGLAWTIGILGGLTLSLENPTFHELWVDGTGWSLLASAAALVVPGLVLRDRELVRWGTSAAALVVTGTLAVPCVDTSARTIELVALLITMGWTAALALLPRLLRPAAIAPAAIGAILLAALQLVTAGIAVERWWHAVERPVRAAGDHFGGAAAVTEPLLTVPSLLVVLVAVALLLPADSSGRRAWPTWAAAGGLVAGAGGAVTIASYDVPVLYAVIALVLTAVAASLLALAADGGRQLGFGLAALGAAAAAVATGIAWPVLAAAAAAAALAVTGALHLRARSTDLRVLAGLLVPVSLATLVEAVAAVVALDEAWRAVPVLASVGVLAIARARVEIEVPAALAGTLCAVPAIAEAADPAGSLALHLTVAGFLVAATALVNDHRRDAAWAGGALLFLASWVRLADLGVHAPEPYTLPLAAALLGIGVWRLRESPEATTAATLTPGLLLATVPSLLWMLDEPTSLRALLLGLGAVAMAVTGSALRWSAPLVVGACVGAAIVLRELGPYAGDAPAWAWMGLGGALLVVVGVTWERRLLEVRHAVGLLGRLR</sequence>
<protein>
    <recommendedName>
        <fullName evidence="4">DUF2157 domain-containing protein</fullName>
    </recommendedName>
</protein>
<accession>A0ABP7J5R3</accession>
<feature type="transmembrane region" description="Helical" evidence="1">
    <location>
        <begin position="737"/>
        <end position="755"/>
    </location>
</feature>
<feature type="transmembrane region" description="Helical" evidence="1">
    <location>
        <begin position="660"/>
        <end position="681"/>
    </location>
</feature>
<keyword evidence="1" id="KW-1133">Transmembrane helix</keyword>
<feature type="transmembrane region" description="Helical" evidence="1">
    <location>
        <begin position="358"/>
        <end position="374"/>
    </location>
</feature>
<keyword evidence="3" id="KW-1185">Reference proteome</keyword>
<feature type="transmembrane region" description="Helical" evidence="1">
    <location>
        <begin position="786"/>
        <end position="804"/>
    </location>
</feature>
<feature type="transmembrane region" description="Helical" evidence="1">
    <location>
        <begin position="381"/>
        <end position="405"/>
    </location>
</feature>